<dbReference type="Proteomes" id="UP000008062">
    <property type="component" value="Chromosome 16"/>
</dbReference>
<dbReference type="GeneID" id="13399917"/>
<dbReference type="OrthoDB" id="3640584at2759"/>
<sequence length="238" mass="26682">MTDSIAPLSGEKELARLRTPTFHDFQPQHRASSDLNRRQYQLLKLSCSFDVFIGSKYSGVEDETEVEGEIRLLNDYLAALVTADEIPGFPFMDLSPELRNRVYQEVLILDNSFTYFPQIRSPWMFSSTHLLGTLKELRFFRRRGQLLPQRTSAGRIGGCDDECAARDDSSLDAIPGLEGSFLNQHQNPTLIHIPPRGTSYSNQALSQEREFGGSGPKSAEDGSEGLSTIKPCYGRKTD</sequence>
<feature type="region of interest" description="Disordered" evidence="1">
    <location>
        <begin position="193"/>
        <end position="238"/>
    </location>
</feature>
<dbReference type="VEuPathDB" id="FungiDB:ZTRI_16.87"/>
<evidence type="ECO:0000256" key="1">
    <source>
        <dbReference type="SAM" id="MobiDB-lite"/>
    </source>
</evidence>
<dbReference type="HOGENOM" id="CLU_1166650_0_0_1"/>
<dbReference type="RefSeq" id="XP_003847248.1">
    <property type="nucleotide sequence ID" value="XM_003847200.1"/>
</dbReference>
<dbReference type="InParanoid" id="F9XRB1"/>
<evidence type="ECO:0000313" key="3">
    <source>
        <dbReference type="Proteomes" id="UP000008062"/>
    </source>
</evidence>
<protein>
    <submittedName>
        <fullName evidence="2">Uncharacterized protein</fullName>
    </submittedName>
</protein>
<evidence type="ECO:0000313" key="2">
    <source>
        <dbReference type="EMBL" id="EGP82224.1"/>
    </source>
</evidence>
<dbReference type="EMBL" id="CM001211">
    <property type="protein sequence ID" value="EGP82224.1"/>
    <property type="molecule type" value="Genomic_DNA"/>
</dbReference>
<keyword evidence="3" id="KW-1185">Reference proteome</keyword>
<reference evidence="2 3" key="1">
    <citation type="journal article" date="2011" name="PLoS Genet.">
        <title>Finished genome of the fungal wheat pathogen Mycosphaerella graminicola reveals dispensome structure, chromosome plasticity, and stealth pathogenesis.</title>
        <authorList>
            <person name="Goodwin S.B."/>
            <person name="Ben M'barek S."/>
            <person name="Dhillon B."/>
            <person name="Wittenberg A.H.J."/>
            <person name="Crane C.F."/>
            <person name="Hane J.K."/>
            <person name="Foster A.J."/>
            <person name="Van der Lee T.A.J."/>
            <person name="Grimwood J."/>
            <person name="Aerts A."/>
            <person name="Antoniw J."/>
            <person name="Bailey A."/>
            <person name="Bluhm B."/>
            <person name="Bowler J."/>
            <person name="Bristow J."/>
            <person name="van der Burgt A."/>
            <person name="Canto-Canche B."/>
            <person name="Churchill A.C.L."/>
            <person name="Conde-Ferraez L."/>
            <person name="Cools H.J."/>
            <person name="Coutinho P.M."/>
            <person name="Csukai M."/>
            <person name="Dehal P."/>
            <person name="De Wit P."/>
            <person name="Donzelli B."/>
            <person name="van de Geest H.C."/>
            <person name="van Ham R.C.H.J."/>
            <person name="Hammond-Kosack K.E."/>
            <person name="Henrissat B."/>
            <person name="Kilian A."/>
            <person name="Kobayashi A.K."/>
            <person name="Koopmann E."/>
            <person name="Kourmpetis Y."/>
            <person name="Kuzniar A."/>
            <person name="Lindquist E."/>
            <person name="Lombard V."/>
            <person name="Maliepaard C."/>
            <person name="Martins N."/>
            <person name="Mehrabi R."/>
            <person name="Nap J.P.H."/>
            <person name="Ponomarenko A."/>
            <person name="Rudd J.J."/>
            <person name="Salamov A."/>
            <person name="Schmutz J."/>
            <person name="Schouten H.J."/>
            <person name="Shapiro H."/>
            <person name="Stergiopoulos I."/>
            <person name="Torriani S.F.F."/>
            <person name="Tu H."/>
            <person name="de Vries R.P."/>
            <person name="Waalwijk C."/>
            <person name="Ware S.B."/>
            <person name="Wiebenga A."/>
            <person name="Zwiers L.-H."/>
            <person name="Oliver R.P."/>
            <person name="Grigoriev I.V."/>
            <person name="Kema G.H.J."/>
        </authorList>
    </citation>
    <scope>NUCLEOTIDE SEQUENCE [LARGE SCALE GENOMIC DNA]</scope>
    <source>
        <strain evidence="3">CBS 115943 / IPO323</strain>
    </source>
</reference>
<name>F9XRB1_ZYMTI</name>
<gene>
    <name evidence="2" type="ORF">MYCGRDRAFT_97766</name>
</gene>
<proteinExistence type="predicted"/>
<dbReference type="AlphaFoldDB" id="F9XRB1"/>
<organism evidence="2 3">
    <name type="scientific">Zymoseptoria tritici (strain CBS 115943 / IPO323)</name>
    <name type="common">Speckled leaf blotch fungus</name>
    <name type="synonym">Septoria tritici</name>
    <dbReference type="NCBI Taxonomy" id="336722"/>
    <lineage>
        <taxon>Eukaryota</taxon>
        <taxon>Fungi</taxon>
        <taxon>Dikarya</taxon>
        <taxon>Ascomycota</taxon>
        <taxon>Pezizomycotina</taxon>
        <taxon>Dothideomycetes</taxon>
        <taxon>Dothideomycetidae</taxon>
        <taxon>Mycosphaerellales</taxon>
        <taxon>Mycosphaerellaceae</taxon>
        <taxon>Zymoseptoria</taxon>
    </lineage>
</organism>
<accession>F9XRB1</accession>
<dbReference type="KEGG" id="ztr:MYCGRDRAFT_97766"/>